<feature type="compositionally biased region" description="Basic and acidic residues" evidence="2">
    <location>
        <begin position="588"/>
        <end position="597"/>
    </location>
</feature>
<evidence type="ECO:0000256" key="1">
    <source>
        <dbReference type="SAM" id="Coils"/>
    </source>
</evidence>
<feature type="compositionally biased region" description="Polar residues" evidence="2">
    <location>
        <begin position="35"/>
        <end position="48"/>
    </location>
</feature>
<feature type="region of interest" description="Disordered" evidence="2">
    <location>
        <begin position="1"/>
        <end position="105"/>
    </location>
</feature>
<feature type="region of interest" description="Disordered" evidence="2">
    <location>
        <begin position="454"/>
        <end position="481"/>
    </location>
</feature>
<dbReference type="AlphaFoldDB" id="A0AA39GKR2"/>
<feature type="region of interest" description="Disordered" evidence="2">
    <location>
        <begin position="357"/>
        <end position="379"/>
    </location>
</feature>
<feature type="compositionally biased region" description="Polar residues" evidence="2">
    <location>
        <begin position="328"/>
        <end position="338"/>
    </location>
</feature>
<feature type="compositionally biased region" description="Polar residues" evidence="2">
    <location>
        <begin position="666"/>
        <end position="679"/>
    </location>
</feature>
<dbReference type="EMBL" id="JAPDFR010000002">
    <property type="protein sequence ID" value="KAK0389185.1"/>
    <property type="molecule type" value="Genomic_DNA"/>
</dbReference>
<comment type="caution">
    <text evidence="3">The sequence shown here is derived from an EMBL/GenBank/DDBJ whole genome shotgun (WGS) entry which is preliminary data.</text>
</comment>
<keyword evidence="1" id="KW-0175">Coiled coil</keyword>
<evidence type="ECO:0000313" key="4">
    <source>
        <dbReference type="Proteomes" id="UP001175261"/>
    </source>
</evidence>
<reference evidence="3" key="1">
    <citation type="submission" date="2022-10" db="EMBL/GenBank/DDBJ databases">
        <title>Determination and structural analysis of whole genome sequence of Sarocladium strictum F4-1.</title>
        <authorList>
            <person name="Hu L."/>
            <person name="Jiang Y."/>
        </authorList>
    </citation>
    <scope>NUCLEOTIDE SEQUENCE</scope>
    <source>
        <strain evidence="3">F4-1</strain>
    </source>
</reference>
<feature type="compositionally biased region" description="Polar residues" evidence="2">
    <location>
        <begin position="93"/>
        <end position="105"/>
    </location>
</feature>
<gene>
    <name evidence="3" type="ORF">NLU13_2760</name>
</gene>
<organism evidence="3 4">
    <name type="scientific">Sarocladium strictum</name>
    <name type="common">Black bundle disease fungus</name>
    <name type="synonym">Acremonium strictum</name>
    <dbReference type="NCBI Taxonomy" id="5046"/>
    <lineage>
        <taxon>Eukaryota</taxon>
        <taxon>Fungi</taxon>
        <taxon>Dikarya</taxon>
        <taxon>Ascomycota</taxon>
        <taxon>Pezizomycotina</taxon>
        <taxon>Sordariomycetes</taxon>
        <taxon>Hypocreomycetidae</taxon>
        <taxon>Hypocreales</taxon>
        <taxon>Sarocladiaceae</taxon>
        <taxon>Sarocladium</taxon>
    </lineage>
</organism>
<evidence type="ECO:0000313" key="3">
    <source>
        <dbReference type="EMBL" id="KAK0389185.1"/>
    </source>
</evidence>
<feature type="region of interest" description="Disordered" evidence="2">
    <location>
        <begin position="571"/>
        <end position="699"/>
    </location>
</feature>
<evidence type="ECO:0000256" key="2">
    <source>
        <dbReference type="SAM" id="MobiDB-lite"/>
    </source>
</evidence>
<keyword evidence="4" id="KW-1185">Reference proteome</keyword>
<sequence length="699" mass="75574">MSPPRRRSARLASATPKPKASLGLDSLAERDESPSKSVAQSTEATLLSPQPVPTTPKSSAIKPPHEEMHPSHVHRSTADEPSSALRLGFTDIKNPNSPRTAAQMTPSKVALPPTQFNFQLSRQVVAESQLSDEAQRMMEELREKASRFKAELVAQREADANIGERKIAKPKGKSGRFSAAHMAEFKKMDSIEGHASAWRAQDGRFTPVVQELKRSPSKTNLDGTARGLKRSPSKANLDVPTVTPIKHSLKRTISKANLHDSAEPTPVDKTPLGTTPRKTAPIRDLGAPVSAAKRVKKREHDDATSSRPVSRDGSSLPRPKANGVEAPSNLSRLMSPTKASAAHSACTNKPTITLVKSTSSSNLRAIDPPSTTITAASPSRTAELKRRIISPGRLQRVTSLLRRNKTEGENTNTAIPGPTAYAAQTPNPPRVDKSLPPVPLTTPRRKLTKHVSFTPETFGKSPGQETPSPKKSMPSKFGSWREKGPVHYPALDSILKKSTSDEISYPDLSTFKSPLQEIKPPAGASGLESTPGRFTFRSDHTIKFGGAPAKGFGASAGQASVRHVRGSIMPTVNMPGNFPEPSSPTSNKENKEPEEPLLKITGVPHGMTNKKRHRPTWNEEEAEEEEAKRAAKKRKNEHAPEGQAVVAPRLAVATPSRSVKKLQAIRSVSRTPGSPSPTKRNGGLSLSRLNMLARPKNRV</sequence>
<feature type="coiled-coil region" evidence="1">
    <location>
        <begin position="124"/>
        <end position="158"/>
    </location>
</feature>
<feature type="region of interest" description="Disordered" evidence="2">
    <location>
        <begin position="209"/>
        <end position="345"/>
    </location>
</feature>
<protein>
    <recommendedName>
        <fullName evidence="5">Erythromycin esterase</fullName>
    </recommendedName>
</protein>
<dbReference type="Proteomes" id="UP001175261">
    <property type="component" value="Unassembled WGS sequence"/>
</dbReference>
<evidence type="ECO:0008006" key="5">
    <source>
        <dbReference type="Google" id="ProtNLM"/>
    </source>
</evidence>
<name>A0AA39GKR2_SARSR</name>
<proteinExistence type="predicted"/>
<feature type="region of interest" description="Disordered" evidence="2">
    <location>
        <begin position="405"/>
        <end position="442"/>
    </location>
</feature>
<accession>A0AA39GKR2</accession>